<protein>
    <recommendedName>
        <fullName evidence="5">Bystin</fullName>
    </recommendedName>
</protein>
<gene>
    <name evidence="3" type="ORF">BS47DRAFT_1286646</name>
</gene>
<dbReference type="GO" id="GO:0030688">
    <property type="term" value="C:preribosome, small subunit precursor"/>
    <property type="evidence" value="ECO:0007669"/>
    <property type="project" value="TreeGrafter"/>
</dbReference>
<evidence type="ECO:0000256" key="1">
    <source>
        <dbReference type="ARBA" id="ARBA00007114"/>
    </source>
</evidence>
<evidence type="ECO:0008006" key="5">
    <source>
        <dbReference type="Google" id="ProtNLM"/>
    </source>
</evidence>
<dbReference type="InterPro" id="IPR007955">
    <property type="entry name" value="Bystin"/>
</dbReference>
<dbReference type="GO" id="GO:0006364">
    <property type="term" value="P:rRNA processing"/>
    <property type="evidence" value="ECO:0007669"/>
    <property type="project" value="TreeGrafter"/>
</dbReference>
<accession>A0A9P6E2B3</accession>
<comment type="similarity">
    <text evidence="1">Belongs to the bystin family.</text>
</comment>
<sequence length="461" mass="51479">MPRAASKKSAKRHDPLDLVLSQDEALAKYGRVSNQAAERNTERQTRMMQRCALLDAKISKNILELARDQQDEIEQDEWVDEEDEDSTPLQALDGIRVPPNAEEDQDDEGVDGSEDEYEYLDIDPEDMNALDRLLPSAPAQQRTLADMIFEKIDSAVTQTAPGERPAYKGSTAVADGTLDPAAGLDPKIVAVYTKYLLQRGRYKSGPVPKVFKILPSHDQWARYLALTSPQNWSPQATCIATKIFISNLKPEQARVFLEGVVLPNVREDIKENFGKLNVHLYNALKKGLYKPAAFFKGILFPLCKNGCTLKEASIVGSVLSRVHVPVLHSAAALLRLANMEYSGESLDTSPNSLFIRVLLDKKYALPYQVVDGLWAHFVRLANSHKGSKAAGEKLPVLWHQSLLVFCQRYASDMTPDQKDALLDVLRLQFHAQIGPEVRRELVNSVARGEPRPTEDHDVEMA</sequence>
<dbReference type="Pfam" id="PF05291">
    <property type="entry name" value="Bystin"/>
    <property type="match status" value="1"/>
</dbReference>
<dbReference type="PANTHER" id="PTHR12821">
    <property type="entry name" value="BYSTIN"/>
    <property type="match status" value="1"/>
</dbReference>
<feature type="compositionally biased region" description="Acidic residues" evidence="2">
    <location>
        <begin position="73"/>
        <end position="86"/>
    </location>
</feature>
<proteinExistence type="inferred from homology"/>
<evidence type="ECO:0000313" key="4">
    <source>
        <dbReference type="Proteomes" id="UP000886523"/>
    </source>
</evidence>
<name>A0A9P6E2B3_9AGAM</name>
<reference evidence="3" key="1">
    <citation type="journal article" date="2020" name="Nat. Commun.">
        <title>Large-scale genome sequencing of mycorrhizal fungi provides insights into the early evolution of symbiotic traits.</title>
        <authorList>
            <person name="Miyauchi S."/>
            <person name="Kiss E."/>
            <person name="Kuo A."/>
            <person name="Drula E."/>
            <person name="Kohler A."/>
            <person name="Sanchez-Garcia M."/>
            <person name="Morin E."/>
            <person name="Andreopoulos B."/>
            <person name="Barry K.W."/>
            <person name="Bonito G."/>
            <person name="Buee M."/>
            <person name="Carver A."/>
            <person name="Chen C."/>
            <person name="Cichocki N."/>
            <person name="Clum A."/>
            <person name="Culley D."/>
            <person name="Crous P.W."/>
            <person name="Fauchery L."/>
            <person name="Girlanda M."/>
            <person name="Hayes R.D."/>
            <person name="Keri Z."/>
            <person name="LaButti K."/>
            <person name="Lipzen A."/>
            <person name="Lombard V."/>
            <person name="Magnuson J."/>
            <person name="Maillard F."/>
            <person name="Murat C."/>
            <person name="Nolan M."/>
            <person name="Ohm R.A."/>
            <person name="Pangilinan J."/>
            <person name="Pereira M.F."/>
            <person name="Perotto S."/>
            <person name="Peter M."/>
            <person name="Pfister S."/>
            <person name="Riley R."/>
            <person name="Sitrit Y."/>
            <person name="Stielow J.B."/>
            <person name="Szollosi G."/>
            <person name="Zifcakova L."/>
            <person name="Stursova M."/>
            <person name="Spatafora J.W."/>
            <person name="Tedersoo L."/>
            <person name="Vaario L.M."/>
            <person name="Yamada A."/>
            <person name="Yan M."/>
            <person name="Wang P."/>
            <person name="Xu J."/>
            <person name="Bruns T."/>
            <person name="Baldrian P."/>
            <person name="Vilgalys R."/>
            <person name="Dunand C."/>
            <person name="Henrissat B."/>
            <person name="Grigoriev I.V."/>
            <person name="Hibbett D."/>
            <person name="Nagy L.G."/>
            <person name="Martin F.M."/>
        </authorList>
    </citation>
    <scope>NUCLEOTIDE SEQUENCE</scope>
    <source>
        <strain evidence="3">UP504</strain>
    </source>
</reference>
<evidence type="ECO:0000256" key="2">
    <source>
        <dbReference type="SAM" id="MobiDB-lite"/>
    </source>
</evidence>
<dbReference type="GO" id="GO:0005730">
    <property type="term" value="C:nucleolus"/>
    <property type="evidence" value="ECO:0007669"/>
    <property type="project" value="TreeGrafter"/>
</dbReference>
<dbReference type="OrthoDB" id="2192561at2759"/>
<feature type="compositionally biased region" description="Acidic residues" evidence="2">
    <location>
        <begin position="101"/>
        <end position="113"/>
    </location>
</feature>
<keyword evidence="4" id="KW-1185">Reference proteome</keyword>
<feature type="region of interest" description="Disordered" evidence="2">
    <location>
        <begin position="73"/>
        <end position="113"/>
    </location>
</feature>
<dbReference type="EMBL" id="MU128910">
    <property type="protein sequence ID" value="KAF9520733.1"/>
    <property type="molecule type" value="Genomic_DNA"/>
</dbReference>
<dbReference type="PANTHER" id="PTHR12821:SF0">
    <property type="entry name" value="BYSTIN"/>
    <property type="match status" value="1"/>
</dbReference>
<dbReference type="GO" id="GO:0005737">
    <property type="term" value="C:cytoplasm"/>
    <property type="evidence" value="ECO:0007669"/>
    <property type="project" value="TreeGrafter"/>
</dbReference>
<comment type="caution">
    <text evidence="3">The sequence shown here is derived from an EMBL/GenBank/DDBJ whole genome shotgun (WGS) entry which is preliminary data.</text>
</comment>
<dbReference type="GO" id="GO:0030515">
    <property type="term" value="F:snoRNA binding"/>
    <property type="evidence" value="ECO:0007669"/>
    <property type="project" value="TreeGrafter"/>
</dbReference>
<organism evidence="3 4">
    <name type="scientific">Hydnum rufescens UP504</name>
    <dbReference type="NCBI Taxonomy" id="1448309"/>
    <lineage>
        <taxon>Eukaryota</taxon>
        <taxon>Fungi</taxon>
        <taxon>Dikarya</taxon>
        <taxon>Basidiomycota</taxon>
        <taxon>Agaricomycotina</taxon>
        <taxon>Agaricomycetes</taxon>
        <taxon>Cantharellales</taxon>
        <taxon>Hydnaceae</taxon>
        <taxon>Hydnum</taxon>
    </lineage>
</organism>
<evidence type="ECO:0000313" key="3">
    <source>
        <dbReference type="EMBL" id="KAF9520733.1"/>
    </source>
</evidence>
<dbReference type="Proteomes" id="UP000886523">
    <property type="component" value="Unassembled WGS sequence"/>
</dbReference>
<dbReference type="AlphaFoldDB" id="A0A9P6E2B3"/>